<reference evidence="4" key="1">
    <citation type="submission" date="2014-04" db="EMBL/GenBank/DDBJ databases">
        <title>Evolutionary Origins and Diversification of the Mycorrhizal Mutualists.</title>
        <authorList>
            <consortium name="DOE Joint Genome Institute"/>
            <consortium name="Mycorrhizal Genomics Consortium"/>
            <person name="Kohler A."/>
            <person name="Kuo A."/>
            <person name="Nagy L.G."/>
            <person name="Floudas D."/>
            <person name="Copeland A."/>
            <person name="Barry K.W."/>
            <person name="Cichocki N."/>
            <person name="Veneault-Fourrey C."/>
            <person name="LaButti K."/>
            <person name="Lindquist E.A."/>
            <person name="Lipzen A."/>
            <person name="Lundell T."/>
            <person name="Morin E."/>
            <person name="Murat C."/>
            <person name="Riley R."/>
            <person name="Ohm R."/>
            <person name="Sun H."/>
            <person name="Tunlid A."/>
            <person name="Henrissat B."/>
            <person name="Grigoriev I.V."/>
            <person name="Hibbett D.S."/>
            <person name="Martin F."/>
        </authorList>
    </citation>
    <scope>NUCLEOTIDE SEQUENCE [LARGE SCALE GENOMIC DNA]</scope>
    <source>
        <strain evidence="4">FD-334 SS-4</strain>
    </source>
</reference>
<organism evidence="3 4">
    <name type="scientific">Hypholoma sublateritium (strain FD-334 SS-4)</name>
    <dbReference type="NCBI Taxonomy" id="945553"/>
    <lineage>
        <taxon>Eukaryota</taxon>
        <taxon>Fungi</taxon>
        <taxon>Dikarya</taxon>
        <taxon>Basidiomycota</taxon>
        <taxon>Agaricomycotina</taxon>
        <taxon>Agaricomycetes</taxon>
        <taxon>Agaricomycetidae</taxon>
        <taxon>Agaricales</taxon>
        <taxon>Agaricineae</taxon>
        <taxon>Strophariaceae</taxon>
        <taxon>Hypholoma</taxon>
    </lineage>
</organism>
<protein>
    <submittedName>
        <fullName evidence="3">Uncharacterized protein</fullName>
    </submittedName>
</protein>
<keyword evidence="4" id="KW-1185">Reference proteome</keyword>
<evidence type="ECO:0000256" key="2">
    <source>
        <dbReference type="SAM" id="Phobius"/>
    </source>
</evidence>
<feature type="region of interest" description="Disordered" evidence="1">
    <location>
        <begin position="122"/>
        <end position="141"/>
    </location>
</feature>
<dbReference type="Proteomes" id="UP000054270">
    <property type="component" value="Unassembled WGS sequence"/>
</dbReference>
<evidence type="ECO:0000256" key="1">
    <source>
        <dbReference type="SAM" id="MobiDB-lite"/>
    </source>
</evidence>
<proteinExistence type="predicted"/>
<evidence type="ECO:0000313" key="3">
    <source>
        <dbReference type="EMBL" id="KJA28476.1"/>
    </source>
</evidence>
<dbReference type="OrthoDB" id="3249986at2759"/>
<dbReference type="EMBL" id="KN817521">
    <property type="protein sequence ID" value="KJA28476.1"/>
    <property type="molecule type" value="Genomic_DNA"/>
</dbReference>
<gene>
    <name evidence="3" type="ORF">HYPSUDRAFT_197333</name>
</gene>
<keyword evidence="2" id="KW-0472">Membrane</keyword>
<name>A0A0D2PJ50_HYPSF</name>
<keyword evidence="2" id="KW-0812">Transmembrane</keyword>
<accession>A0A0D2PJ50</accession>
<keyword evidence="2" id="KW-1133">Transmembrane helix</keyword>
<dbReference type="AlphaFoldDB" id="A0A0D2PJ50"/>
<feature type="transmembrane region" description="Helical" evidence="2">
    <location>
        <begin position="308"/>
        <end position="334"/>
    </location>
</feature>
<dbReference type="OMA" id="MECESWW"/>
<sequence>MYASKSTLLHTALAYTSPELETMDYVIHNAYRQSLLGSAVLPTEILLIVREFLLQTVTAQLINRSTLALVAYEQSLRDLLCPDCISYNLDIYGPDVWQWDQFNGACACIESAEMHIGSRSSTGRVKEPHISPQPQSVPGGGIVNPKQFTDSSHWLEFYLSREAARRVHPYTLGAAESRPAPPADIWYNVSAMLRDYECEAIWDPEEAAHSRSHSRIVRRPFHFQRDLIQISALRHTHAHLAGALDWQVQATLQRAVRELGLLLDYAEEYSAYGPHVVPTTYTLRWPSASNACYHGQDMVDLAKALARVLLSLTVGCVSVPITFATLAVTLFCFYSRPRGFRVF</sequence>
<evidence type="ECO:0000313" key="4">
    <source>
        <dbReference type="Proteomes" id="UP000054270"/>
    </source>
</evidence>